<dbReference type="InterPro" id="IPR024761">
    <property type="entry name" value="TFIIIC_delta_N"/>
</dbReference>
<dbReference type="Pfam" id="PF12657">
    <property type="entry name" value="TFIIIC_delta"/>
    <property type="match status" value="1"/>
</dbReference>
<proteinExistence type="predicted"/>
<evidence type="ECO:0000313" key="3">
    <source>
        <dbReference type="Proteomes" id="UP000095023"/>
    </source>
</evidence>
<evidence type="ECO:0000259" key="1">
    <source>
        <dbReference type="Pfam" id="PF12657"/>
    </source>
</evidence>
<evidence type="ECO:0000313" key="2">
    <source>
        <dbReference type="EMBL" id="ODV89556.1"/>
    </source>
</evidence>
<dbReference type="Proteomes" id="UP000095023">
    <property type="component" value="Unassembled WGS sequence"/>
</dbReference>
<accession>A0A1E4TCR2</accession>
<sequence>MTQDLILERFVPLASHNNIDWSLNGSILIVSYNRLLIYTPKTETCLSTCNTQDLQYAIDEVVLDQLTTKCSWSDKSPHQFLDITDSGDTTVYKSAAWSAPGNTTNGECLIATSTSNGLLLFYASDSPSGWNKWKPIGMLREIIGELTDYRELAAQKISSFTWSDPVPSARPQLLSSLLITGSKIGVISVCDVHCDKYELSVQELASSHELILPITAVKCSPWNHNGSSLSCLLAIVDICNSLHTAEILFDVNTKACTISEFTKLSQKTALCYTSWISLSLLLEVRPGIAIIHNLADKSSQELKIALMDLIISVQSYQKISGYEIVILSSAGYVAELTYAENNLAISLLTPVSHALLRMKKLRASETVPETELSCRIYGASSSFSPLGKALSIVYSILPSRTIRYPIAAETNSNVMSLLLEPDSPHILPSLLLSTPRNFIWHAFMKFASTDTHPSEITNVLTDVISKADVQSYYTSSYDDLPAKLMCELFDTQKSIKYIYTLSAYRAILQITSVHDLALHLHERLLLIYNFMERELSTVELLQDKLSSYILYNYQLFAQRSNVRQLAANIKSVLQDAPICPITGEELTMQGPSCFSATQNGSEIEWHRCGLSLMPIVDLKQIQSAEISPIQMIYSAQIFETDMQRDCLVSILRHSIPWTCMYFGDRLGLIA</sequence>
<keyword evidence="3" id="KW-1185">Reference proteome</keyword>
<protein>
    <recommendedName>
        <fullName evidence="1">Transcription factor IIIC 90kDa subunit N-terminal domain-containing protein</fullName>
    </recommendedName>
</protein>
<dbReference type="EMBL" id="KV453843">
    <property type="protein sequence ID" value="ODV89556.1"/>
    <property type="molecule type" value="Genomic_DNA"/>
</dbReference>
<organism evidence="2 3">
    <name type="scientific">Tortispora caseinolytica NRRL Y-17796</name>
    <dbReference type="NCBI Taxonomy" id="767744"/>
    <lineage>
        <taxon>Eukaryota</taxon>
        <taxon>Fungi</taxon>
        <taxon>Dikarya</taxon>
        <taxon>Ascomycota</taxon>
        <taxon>Saccharomycotina</taxon>
        <taxon>Trigonopsidomycetes</taxon>
        <taxon>Trigonopsidales</taxon>
        <taxon>Trigonopsidaceae</taxon>
        <taxon>Tortispora</taxon>
    </lineage>
</organism>
<gene>
    <name evidence="2" type="ORF">CANCADRAFT_140641</name>
</gene>
<feature type="domain" description="Transcription factor IIIC 90kDa subunit N-terminal" evidence="1">
    <location>
        <begin position="89"/>
        <end position="414"/>
    </location>
</feature>
<name>A0A1E4TCR2_9ASCO</name>
<reference evidence="3" key="1">
    <citation type="submission" date="2016-02" db="EMBL/GenBank/DDBJ databases">
        <title>Comparative genomics of biotechnologically important yeasts.</title>
        <authorList>
            <consortium name="DOE Joint Genome Institute"/>
            <person name="Riley R."/>
            <person name="Haridas S."/>
            <person name="Wolfe K.H."/>
            <person name="Lopes M.R."/>
            <person name="Hittinger C.T."/>
            <person name="Goker M."/>
            <person name="Salamov A."/>
            <person name="Wisecaver J."/>
            <person name="Long T.M."/>
            <person name="Aerts A.L."/>
            <person name="Barry K."/>
            <person name="Choi C."/>
            <person name="Clum A."/>
            <person name="Coughlan A.Y."/>
            <person name="Deshpande S."/>
            <person name="Douglass A.P."/>
            <person name="Hanson S.J."/>
            <person name="Klenk H.-P."/>
            <person name="Labutti K."/>
            <person name="Lapidus A."/>
            <person name="Lindquist E."/>
            <person name="Lipzen A."/>
            <person name="Meier-Kolthoff J.P."/>
            <person name="Ohm R.A."/>
            <person name="Otillar R.P."/>
            <person name="Pangilinan J."/>
            <person name="Peng Y."/>
            <person name="Rokas A."/>
            <person name="Rosa C.A."/>
            <person name="Scheuner C."/>
            <person name="Sibirny A.A."/>
            <person name="Slot J.C."/>
            <person name="Stielow J.B."/>
            <person name="Sun H."/>
            <person name="Kurtzman C.P."/>
            <person name="Blackwell M."/>
            <person name="Jeffries T.W."/>
            <person name="Grigoriev I.V."/>
        </authorList>
    </citation>
    <scope>NUCLEOTIDE SEQUENCE [LARGE SCALE GENOMIC DNA]</scope>
    <source>
        <strain evidence="3">NRRL Y-17796</strain>
    </source>
</reference>
<dbReference type="AlphaFoldDB" id="A0A1E4TCR2"/>